<reference evidence="4" key="1">
    <citation type="journal article" date="2014" name="Int. J. Syst. Evol. Microbiol.">
        <title>Complete genome of a new Firmicutes species belonging to the dominant human colonic microbiota ('Ruminococcus bicirculans') reveals two chromosomes and a selective capacity to utilize plant glucans.</title>
        <authorList>
            <consortium name="NISC Comparative Sequencing Program"/>
            <person name="Wegmann U."/>
            <person name="Louis P."/>
            <person name="Goesmann A."/>
            <person name="Henrissat B."/>
            <person name="Duncan S.H."/>
            <person name="Flint H.J."/>
        </authorList>
    </citation>
    <scope>NUCLEOTIDE SEQUENCE</scope>
    <source>
        <strain evidence="4">NBRC 103408</strain>
    </source>
</reference>
<dbReference type="PANTHER" id="PTHR43877">
    <property type="entry name" value="AMINOALKYLPHOSPHONATE N-ACETYLTRANSFERASE-RELATED-RELATED"/>
    <property type="match status" value="1"/>
</dbReference>
<evidence type="ECO:0000313" key="5">
    <source>
        <dbReference type="Proteomes" id="UP001161409"/>
    </source>
</evidence>
<evidence type="ECO:0000256" key="2">
    <source>
        <dbReference type="ARBA" id="ARBA00023315"/>
    </source>
</evidence>
<sequence length="158" mass="17126">MSGITIRLAEAEDVPAIDTALRKLSDHLGDTHVLRQEELGALLFQEPIGIRVLLAETAGKLVGVVMFSSYVSTTAGGLGVYVSDLWVDASVRGQGIGPRLLVAILDLGPFPIKTMFLNVYQDNIAARKTYLRLGFKANSLADDLSLDESDFHKIRGKV</sequence>
<dbReference type="PROSITE" id="PS51186">
    <property type="entry name" value="GNAT"/>
    <property type="match status" value="1"/>
</dbReference>
<keyword evidence="2" id="KW-0012">Acyltransferase</keyword>
<dbReference type="InterPro" id="IPR016181">
    <property type="entry name" value="Acyl_CoA_acyltransferase"/>
</dbReference>
<accession>A0ABQ5TZ44</accession>
<organism evidence="4 5">
    <name type="scientific">Sneathiella chinensis</name>
    <dbReference type="NCBI Taxonomy" id="349750"/>
    <lineage>
        <taxon>Bacteria</taxon>
        <taxon>Pseudomonadati</taxon>
        <taxon>Pseudomonadota</taxon>
        <taxon>Alphaproteobacteria</taxon>
        <taxon>Sneathiellales</taxon>
        <taxon>Sneathiellaceae</taxon>
        <taxon>Sneathiella</taxon>
    </lineage>
</organism>
<dbReference type="Proteomes" id="UP001161409">
    <property type="component" value="Unassembled WGS sequence"/>
</dbReference>
<dbReference type="InterPro" id="IPR050832">
    <property type="entry name" value="Bact_Acetyltransf"/>
</dbReference>
<dbReference type="Pfam" id="PF00583">
    <property type="entry name" value="Acetyltransf_1"/>
    <property type="match status" value="1"/>
</dbReference>
<dbReference type="InterPro" id="IPR000182">
    <property type="entry name" value="GNAT_dom"/>
</dbReference>
<dbReference type="EMBL" id="BSNF01000001">
    <property type="protein sequence ID" value="GLQ05145.1"/>
    <property type="molecule type" value="Genomic_DNA"/>
</dbReference>
<dbReference type="Gene3D" id="3.40.630.30">
    <property type="match status" value="1"/>
</dbReference>
<dbReference type="RefSeq" id="WP_169559170.1">
    <property type="nucleotide sequence ID" value="NZ_BSNF01000001.1"/>
</dbReference>
<dbReference type="CDD" id="cd04301">
    <property type="entry name" value="NAT_SF"/>
    <property type="match status" value="1"/>
</dbReference>
<dbReference type="PANTHER" id="PTHR43877:SF2">
    <property type="entry name" value="AMINOALKYLPHOSPHONATE N-ACETYLTRANSFERASE-RELATED"/>
    <property type="match status" value="1"/>
</dbReference>
<dbReference type="SUPFAM" id="SSF55729">
    <property type="entry name" value="Acyl-CoA N-acyltransferases (Nat)"/>
    <property type="match status" value="1"/>
</dbReference>
<proteinExistence type="predicted"/>
<keyword evidence="5" id="KW-1185">Reference proteome</keyword>
<evidence type="ECO:0000313" key="4">
    <source>
        <dbReference type="EMBL" id="GLQ05145.1"/>
    </source>
</evidence>
<evidence type="ECO:0000259" key="3">
    <source>
        <dbReference type="PROSITE" id="PS51186"/>
    </source>
</evidence>
<comment type="caution">
    <text evidence="4">The sequence shown here is derived from an EMBL/GenBank/DDBJ whole genome shotgun (WGS) entry which is preliminary data.</text>
</comment>
<name>A0ABQ5TZ44_9PROT</name>
<gene>
    <name evidence="4" type="ORF">GCM10007924_03660</name>
</gene>
<reference evidence="4" key="2">
    <citation type="submission" date="2023-01" db="EMBL/GenBank/DDBJ databases">
        <title>Draft genome sequence of Sneathiella chinensis strain NBRC 103408.</title>
        <authorList>
            <person name="Sun Q."/>
            <person name="Mori K."/>
        </authorList>
    </citation>
    <scope>NUCLEOTIDE SEQUENCE</scope>
    <source>
        <strain evidence="4">NBRC 103408</strain>
    </source>
</reference>
<evidence type="ECO:0000256" key="1">
    <source>
        <dbReference type="ARBA" id="ARBA00022679"/>
    </source>
</evidence>
<protein>
    <recommendedName>
        <fullName evidence="3">N-acetyltransferase domain-containing protein</fullName>
    </recommendedName>
</protein>
<feature type="domain" description="N-acetyltransferase" evidence="3">
    <location>
        <begin position="4"/>
        <end position="158"/>
    </location>
</feature>
<keyword evidence="1" id="KW-0808">Transferase</keyword>